<feature type="non-terminal residue" evidence="8">
    <location>
        <position position="80"/>
    </location>
</feature>
<proteinExistence type="inferred from homology"/>
<evidence type="ECO:0000256" key="1">
    <source>
        <dbReference type="ARBA" id="ARBA00004651"/>
    </source>
</evidence>
<dbReference type="PANTHER" id="PTHR34184:SF4">
    <property type="entry name" value="UPF0718 PROTEIN YCGR"/>
    <property type="match status" value="1"/>
</dbReference>
<evidence type="ECO:0000256" key="4">
    <source>
        <dbReference type="ARBA" id="ARBA00022692"/>
    </source>
</evidence>
<evidence type="ECO:0000256" key="7">
    <source>
        <dbReference type="SAM" id="Phobius"/>
    </source>
</evidence>
<keyword evidence="3" id="KW-1003">Cell membrane</keyword>
<evidence type="ECO:0000256" key="5">
    <source>
        <dbReference type="ARBA" id="ARBA00022989"/>
    </source>
</evidence>
<keyword evidence="6 7" id="KW-0472">Membrane</keyword>
<feature type="transmembrane region" description="Helical" evidence="7">
    <location>
        <begin position="37"/>
        <end position="60"/>
    </location>
</feature>
<comment type="similarity">
    <text evidence="2">Belongs to the UPF0718 family.</text>
</comment>
<keyword evidence="9" id="KW-1185">Reference proteome</keyword>
<dbReference type="PANTHER" id="PTHR34184">
    <property type="entry name" value="UPF0718 PROTEIN YCGR"/>
    <property type="match status" value="1"/>
</dbReference>
<dbReference type="Proteomes" id="UP001519887">
    <property type="component" value="Unassembled WGS sequence"/>
</dbReference>
<gene>
    <name evidence="8" type="ORF">K0U00_11625</name>
</gene>
<dbReference type="InterPro" id="IPR052923">
    <property type="entry name" value="UPF0718"/>
</dbReference>
<evidence type="ECO:0000256" key="3">
    <source>
        <dbReference type="ARBA" id="ARBA00022475"/>
    </source>
</evidence>
<protein>
    <submittedName>
        <fullName evidence="8">Permease</fullName>
    </submittedName>
</protein>
<evidence type="ECO:0000256" key="2">
    <source>
        <dbReference type="ARBA" id="ARBA00006386"/>
    </source>
</evidence>
<dbReference type="EMBL" id="JAHZIK010000234">
    <property type="protein sequence ID" value="MBW7454680.1"/>
    <property type="molecule type" value="Genomic_DNA"/>
</dbReference>
<dbReference type="Pfam" id="PF03773">
    <property type="entry name" value="ArsP_1"/>
    <property type="match status" value="1"/>
</dbReference>
<feature type="transmembrane region" description="Helical" evidence="7">
    <location>
        <begin position="6"/>
        <end position="25"/>
    </location>
</feature>
<keyword evidence="5 7" id="KW-1133">Transmembrane helix</keyword>
<accession>A0ABS7C1B6</accession>
<dbReference type="InterPro" id="IPR005524">
    <property type="entry name" value="DUF318"/>
</dbReference>
<comment type="subcellular location">
    <subcellularLocation>
        <location evidence="1">Cell membrane</location>
        <topology evidence="1">Multi-pass membrane protein</topology>
    </subcellularLocation>
</comment>
<reference evidence="8 9" key="1">
    <citation type="submission" date="2021-07" db="EMBL/GenBank/DDBJ databases">
        <title>Paenibacillus radiodurans sp. nov., isolated from the southeastern edge of Tengger Desert.</title>
        <authorList>
            <person name="Zhang G."/>
        </authorList>
    </citation>
    <scope>NUCLEOTIDE SEQUENCE [LARGE SCALE GENOMIC DNA]</scope>
    <source>
        <strain evidence="8 9">CCM 7311</strain>
    </source>
</reference>
<name>A0ABS7C1B6_9BACL</name>
<organism evidence="8 9">
    <name type="scientific">Paenibacillus sepulcri</name>
    <dbReference type="NCBI Taxonomy" id="359917"/>
    <lineage>
        <taxon>Bacteria</taxon>
        <taxon>Bacillati</taxon>
        <taxon>Bacillota</taxon>
        <taxon>Bacilli</taxon>
        <taxon>Bacillales</taxon>
        <taxon>Paenibacillaceae</taxon>
        <taxon>Paenibacillus</taxon>
    </lineage>
</organism>
<sequence length="80" mass="8728">MIMEAIPFVLVGVIVSGLIQSFLTEKWIARIMPRNRFFSTLLGCGIGIFFPACECGIVPITRRLLGKGVPLNAGIAFMLT</sequence>
<evidence type="ECO:0000313" key="8">
    <source>
        <dbReference type="EMBL" id="MBW7454680.1"/>
    </source>
</evidence>
<evidence type="ECO:0000256" key="6">
    <source>
        <dbReference type="ARBA" id="ARBA00023136"/>
    </source>
</evidence>
<keyword evidence="4 7" id="KW-0812">Transmembrane</keyword>
<evidence type="ECO:0000313" key="9">
    <source>
        <dbReference type="Proteomes" id="UP001519887"/>
    </source>
</evidence>
<comment type="caution">
    <text evidence="8">The sequence shown here is derived from an EMBL/GenBank/DDBJ whole genome shotgun (WGS) entry which is preliminary data.</text>
</comment>